<keyword evidence="1" id="KW-0472">Membrane</keyword>
<dbReference type="AlphaFoldDB" id="A0AA41QWE5"/>
<dbReference type="RefSeq" id="WP_243012555.1">
    <property type="nucleotide sequence ID" value="NZ_JALGAR010000003.1"/>
</dbReference>
<protein>
    <submittedName>
        <fullName evidence="2">Uncharacterized protein</fullName>
    </submittedName>
</protein>
<keyword evidence="1" id="KW-0812">Transmembrane</keyword>
<feature type="transmembrane region" description="Helical" evidence="1">
    <location>
        <begin position="56"/>
        <end position="77"/>
    </location>
</feature>
<keyword evidence="1" id="KW-1133">Transmembrane helix</keyword>
<sequence>MTNAIRATADQIRDSNSRVDNNLPTAADVNCLEPRRRDLLRIPWWVVKSARMIPPLMIAQALFLVVAAVVFALVRWGDFPFGWSIALGSVAALCLIFTLPVVFFGLVAGRWALRARDPKQRIYMDAQRRAVIVLFDDQGKNRWEAENHVVQKIGCRYGEELRNDMAAAVRSAAEAAGVQIFGKAANRTVQVIYLEQFKSWGLRKDGDTTNVIWP</sequence>
<reference evidence="2" key="1">
    <citation type="submission" date="2022-03" db="EMBL/GenBank/DDBJ databases">
        <title>Cryobacterium sp. nov. strain ZS14-85, isolated from Antarctic soil.</title>
        <authorList>
            <person name="Li J."/>
            <person name="Niu G."/>
        </authorList>
    </citation>
    <scope>NUCLEOTIDE SEQUENCE</scope>
    <source>
        <strain evidence="2">ZS14-85</strain>
    </source>
</reference>
<keyword evidence="3" id="KW-1185">Reference proteome</keyword>
<dbReference type="EMBL" id="JALGAR010000003">
    <property type="protein sequence ID" value="MCI4658931.1"/>
    <property type="molecule type" value="Genomic_DNA"/>
</dbReference>
<evidence type="ECO:0000256" key="1">
    <source>
        <dbReference type="SAM" id="Phobius"/>
    </source>
</evidence>
<organism evidence="2 3">
    <name type="scientific">Cryobacterium zhongshanensis</name>
    <dbReference type="NCBI Taxonomy" id="2928153"/>
    <lineage>
        <taxon>Bacteria</taxon>
        <taxon>Bacillati</taxon>
        <taxon>Actinomycetota</taxon>
        <taxon>Actinomycetes</taxon>
        <taxon>Micrococcales</taxon>
        <taxon>Microbacteriaceae</taxon>
        <taxon>Cryobacterium</taxon>
    </lineage>
</organism>
<comment type="caution">
    <text evidence="2">The sequence shown here is derived from an EMBL/GenBank/DDBJ whole genome shotgun (WGS) entry which is preliminary data.</text>
</comment>
<accession>A0AA41QWE5</accession>
<evidence type="ECO:0000313" key="2">
    <source>
        <dbReference type="EMBL" id="MCI4658931.1"/>
    </source>
</evidence>
<proteinExistence type="predicted"/>
<evidence type="ECO:0000313" key="3">
    <source>
        <dbReference type="Proteomes" id="UP001165341"/>
    </source>
</evidence>
<name>A0AA41QWE5_9MICO</name>
<feature type="transmembrane region" description="Helical" evidence="1">
    <location>
        <begin position="83"/>
        <end position="113"/>
    </location>
</feature>
<gene>
    <name evidence="2" type="ORF">MQH31_14055</name>
</gene>
<dbReference type="Proteomes" id="UP001165341">
    <property type="component" value="Unassembled WGS sequence"/>
</dbReference>